<sequence length="271" mass="31322">MSIIVPDIRQRFQPVQPTIKDAAGRVAYHELLPEPRLAPYIYCYWQLETMQPLTEAFVYRVVADGCIDLFFDVQQPADNYIMGFSTVYTEFPLPPVFNYIGIRFLPAAFPLLFNIDASALTNRFEHLGQVLPHLSAGLTRLAQHPAFLANLQQRLDQFFLHILSNTHFHRDGRLFDAIGIILNARGVLTVERELNSGISPRQLRRLFNFYIGDTPKVFSKVVRFQHILHAKPSVESLKKDKLFYDNGYYDQVHFIKEFKTMYGLTPTIALR</sequence>
<comment type="caution">
    <text evidence="5">The sequence shown here is derived from an EMBL/GenBank/DDBJ whole genome shotgun (WGS) entry which is preliminary data.</text>
</comment>
<evidence type="ECO:0000256" key="2">
    <source>
        <dbReference type="ARBA" id="ARBA00023125"/>
    </source>
</evidence>
<dbReference type="PANTHER" id="PTHR46796">
    <property type="entry name" value="HTH-TYPE TRANSCRIPTIONAL ACTIVATOR RHAS-RELATED"/>
    <property type="match status" value="1"/>
</dbReference>
<dbReference type="InterPro" id="IPR018060">
    <property type="entry name" value="HTH_AraC"/>
</dbReference>
<dbReference type="GO" id="GO:0043565">
    <property type="term" value="F:sequence-specific DNA binding"/>
    <property type="evidence" value="ECO:0007669"/>
    <property type="project" value="InterPro"/>
</dbReference>
<organism evidence="5 6">
    <name type="scientific">Chitinophaga lutea</name>
    <dbReference type="NCBI Taxonomy" id="2488634"/>
    <lineage>
        <taxon>Bacteria</taxon>
        <taxon>Pseudomonadati</taxon>
        <taxon>Bacteroidota</taxon>
        <taxon>Chitinophagia</taxon>
        <taxon>Chitinophagales</taxon>
        <taxon>Chitinophagaceae</taxon>
        <taxon>Chitinophaga</taxon>
    </lineage>
</organism>
<dbReference type="GO" id="GO:0003700">
    <property type="term" value="F:DNA-binding transcription factor activity"/>
    <property type="evidence" value="ECO:0007669"/>
    <property type="project" value="InterPro"/>
</dbReference>
<dbReference type="PROSITE" id="PS01124">
    <property type="entry name" value="HTH_ARAC_FAMILY_2"/>
    <property type="match status" value="1"/>
</dbReference>
<keyword evidence="1" id="KW-0805">Transcription regulation</keyword>
<dbReference type="InterPro" id="IPR046532">
    <property type="entry name" value="DUF6597"/>
</dbReference>
<keyword evidence="3" id="KW-0804">Transcription</keyword>
<dbReference type="PANTHER" id="PTHR46796:SF13">
    <property type="entry name" value="HTH-TYPE TRANSCRIPTIONAL ACTIVATOR RHAS"/>
    <property type="match status" value="1"/>
</dbReference>
<accession>A0A3N4QRZ7</accession>
<evidence type="ECO:0000256" key="1">
    <source>
        <dbReference type="ARBA" id="ARBA00023015"/>
    </source>
</evidence>
<dbReference type="InterPro" id="IPR050204">
    <property type="entry name" value="AraC_XylS_family_regulators"/>
</dbReference>
<reference evidence="5 6" key="1">
    <citation type="submission" date="2018-11" db="EMBL/GenBank/DDBJ databases">
        <title>Chitinophaga lutea sp.nov., isolate from arsenic contaminated soil.</title>
        <authorList>
            <person name="Zong Y."/>
        </authorList>
    </citation>
    <scope>NUCLEOTIDE SEQUENCE [LARGE SCALE GENOMIC DNA]</scope>
    <source>
        <strain evidence="5 6">ZY74</strain>
    </source>
</reference>
<name>A0A3N4QRZ7_9BACT</name>
<evidence type="ECO:0000313" key="6">
    <source>
        <dbReference type="Proteomes" id="UP000278351"/>
    </source>
</evidence>
<gene>
    <name evidence="5" type="ORF">EGT74_05250</name>
</gene>
<dbReference type="Proteomes" id="UP000278351">
    <property type="component" value="Unassembled WGS sequence"/>
</dbReference>
<keyword evidence="2" id="KW-0238">DNA-binding</keyword>
<dbReference type="OrthoDB" id="323290at2"/>
<dbReference type="Pfam" id="PF20240">
    <property type="entry name" value="DUF6597"/>
    <property type="match status" value="1"/>
</dbReference>
<protein>
    <submittedName>
        <fullName evidence="5">AraC family transcriptional regulator</fullName>
    </submittedName>
</protein>
<proteinExistence type="predicted"/>
<keyword evidence="6" id="KW-1185">Reference proteome</keyword>
<dbReference type="Pfam" id="PF12833">
    <property type="entry name" value="HTH_18"/>
    <property type="match status" value="1"/>
</dbReference>
<evidence type="ECO:0000256" key="3">
    <source>
        <dbReference type="ARBA" id="ARBA00023163"/>
    </source>
</evidence>
<dbReference type="Gene3D" id="1.10.10.60">
    <property type="entry name" value="Homeodomain-like"/>
    <property type="match status" value="1"/>
</dbReference>
<dbReference type="RefSeq" id="WP_123845467.1">
    <property type="nucleotide sequence ID" value="NZ_RPDH01000001.1"/>
</dbReference>
<evidence type="ECO:0000259" key="4">
    <source>
        <dbReference type="PROSITE" id="PS01124"/>
    </source>
</evidence>
<dbReference type="EMBL" id="RPDH01000001">
    <property type="protein sequence ID" value="RPE14344.1"/>
    <property type="molecule type" value="Genomic_DNA"/>
</dbReference>
<feature type="domain" description="HTH araC/xylS-type" evidence="4">
    <location>
        <begin position="197"/>
        <end position="271"/>
    </location>
</feature>
<evidence type="ECO:0000313" key="5">
    <source>
        <dbReference type="EMBL" id="RPE14344.1"/>
    </source>
</evidence>
<dbReference type="AlphaFoldDB" id="A0A3N4QRZ7"/>